<sequence length="73" mass="8109">MTGAPDSAYSTSSRPRKYAVTFILCYCNFVVGSCVSFMNPLVLDFSYKFDTSVDQVSRVFTVTQISYLVSALL</sequence>
<reference evidence="2" key="1">
    <citation type="submission" date="2021-06" db="EMBL/GenBank/DDBJ databases">
        <authorList>
            <person name="Hodson N. C."/>
            <person name="Mongue J. A."/>
            <person name="Jaron S. K."/>
        </authorList>
    </citation>
    <scope>NUCLEOTIDE SEQUENCE</scope>
</reference>
<organism evidence="2 3">
    <name type="scientific">Allacma fusca</name>
    <dbReference type="NCBI Taxonomy" id="39272"/>
    <lineage>
        <taxon>Eukaryota</taxon>
        <taxon>Metazoa</taxon>
        <taxon>Ecdysozoa</taxon>
        <taxon>Arthropoda</taxon>
        <taxon>Hexapoda</taxon>
        <taxon>Collembola</taxon>
        <taxon>Symphypleona</taxon>
        <taxon>Sminthuridae</taxon>
        <taxon>Allacma</taxon>
    </lineage>
</organism>
<protein>
    <submittedName>
        <fullName evidence="2">Uncharacterized protein</fullName>
    </submittedName>
</protein>
<keyword evidence="3" id="KW-1185">Reference proteome</keyword>
<evidence type="ECO:0000313" key="2">
    <source>
        <dbReference type="EMBL" id="CAG7825010.1"/>
    </source>
</evidence>
<feature type="transmembrane region" description="Helical" evidence="1">
    <location>
        <begin position="18"/>
        <end position="38"/>
    </location>
</feature>
<keyword evidence="1" id="KW-1133">Transmembrane helix</keyword>
<keyword evidence="1" id="KW-0812">Transmembrane</keyword>
<gene>
    <name evidence="2" type="ORF">AFUS01_LOCUS35136</name>
</gene>
<feature type="non-terminal residue" evidence="2">
    <location>
        <position position="1"/>
    </location>
</feature>
<keyword evidence="1" id="KW-0472">Membrane</keyword>
<comment type="caution">
    <text evidence="2">The sequence shown here is derived from an EMBL/GenBank/DDBJ whole genome shotgun (WGS) entry which is preliminary data.</text>
</comment>
<proteinExistence type="predicted"/>
<dbReference type="AlphaFoldDB" id="A0A8J2L4R5"/>
<evidence type="ECO:0000313" key="3">
    <source>
        <dbReference type="Proteomes" id="UP000708208"/>
    </source>
</evidence>
<dbReference type="EMBL" id="CAJVCH010534579">
    <property type="protein sequence ID" value="CAG7825010.1"/>
    <property type="molecule type" value="Genomic_DNA"/>
</dbReference>
<name>A0A8J2L4R5_9HEXA</name>
<accession>A0A8J2L4R5</accession>
<dbReference type="Proteomes" id="UP000708208">
    <property type="component" value="Unassembled WGS sequence"/>
</dbReference>
<evidence type="ECO:0000256" key="1">
    <source>
        <dbReference type="SAM" id="Phobius"/>
    </source>
</evidence>